<sequence>MSIAPAIGRAELPARAVAITVAGHFGAAFAALCMPPFYAQILQSSFSGPAPSAALAGWYFTLPTLAAAIANPAWGRLADRIGKRASLIRAHAGLCLSFLITGLARTPLEFAVGLTLQGVLGGTFAASNAFLAERLPAPRLAALLGVMQASARTALFAGPALIGILSGHTDLLNIFLYLALCPGLACVALYFLPDRLLPARGAAHAATIDLNHRPAAPSAAEADADAIAACGMRAASLYRLQALFAVGTVLSYPYFVTDLARRLEIGAATAGLLFGLPHALFLLLAWPLGRRLRASGARVSLGRYAALTCAGLLLQALAASLAAMVAGRIVMGLGMTGAYLAINTLAAASSHAARAGSHFGRLEGANKWGAVCAGLLASVLAPTLGYAAPLWLSAALVAAVFISLKWKLL</sequence>
<accession>A0A6L8ML22</accession>
<feature type="transmembrane region" description="Helical" evidence="7">
    <location>
        <begin position="237"/>
        <end position="255"/>
    </location>
</feature>
<evidence type="ECO:0000313" key="10">
    <source>
        <dbReference type="Proteomes" id="UP000474565"/>
    </source>
</evidence>
<evidence type="ECO:0000313" key="9">
    <source>
        <dbReference type="EMBL" id="MYM82901.1"/>
    </source>
</evidence>
<dbReference type="InterPro" id="IPR011701">
    <property type="entry name" value="MFS"/>
</dbReference>
<feature type="transmembrane region" description="Helical" evidence="7">
    <location>
        <begin position="110"/>
        <end position="131"/>
    </location>
</feature>
<dbReference type="Pfam" id="PF07690">
    <property type="entry name" value="MFS_1"/>
    <property type="match status" value="2"/>
</dbReference>
<evidence type="ECO:0000256" key="4">
    <source>
        <dbReference type="ARBA" id="ARBA00022692"/>
    </source>
</evidence>
<proteinExistence type="predicted"/>
<keyword evidence="2" id="KW-0813">Transport</keyword>
<evidence type="ECO:0000259" key="8">
    <source>
        <dbReference type="PROSITE" id="PS50850"/>
    </source>
</evidence>
<gene>
    <name evidence="9" type="ORF">GTP44_13145</name>
</gene>
<feature type="transmembrane region" description="Helical" evidence="7">
    <location>
        <begin position="301"/>
        <end position="323"/>
    </location>
</feature>
<comment type="caution">
    <text evidence="9">The sequence shown here is derived from an EMBL/GenBank/DDBJ whole genome shotgun (WGS) entry which is preliminary data.</text>
</comment>
<evidence type="ECO:0000256" key="3">
    <source>
        <dbReference type="ARBA" id="ARBA00022475"/>
    </source>
</evidence>
<dbReference type="PROSITE" id="PS50850">
    <property type="entry name" value="MFS"/>
    <property type="match status" value="1"/>
</dbReference>
<dbReference type="PANTHER" id="PTHR43414">
    <property type="entry name" value="MULTIDRUG RESISTANCE PROTEIN MDTG"/>
    <property type="match status" value="1"/>
</dbReference>
<feature type="transmembrane region" description="Helical" evidence="7">
    <location>
        <begin position="52"/>
        <end position="74"/>
    </location>
</feature>
<evidence type="ECO:0000256" key="6">
    <source>
        <dbReference type="ARBA" id="ARBA00023136"/>
    </source>
</evidence>
<keyword evidence="3" id="KW-1003">Cell membrane</keyword>
<evidence type="ECO:0000256" key="5">
    <source>
        <dbReference type="ARBA" id="ARBA00022989"/>
    </source>
</evidence>
<dbReference type="GO" id="GO:0022857">
    <property type="term" value="F:transmembrane transporter activity"/>
    <property type="evidence" value="ECO:0007669"/>
    <property type="project" value="InterPro"/>
</dbReference>
<evidence type="ECO:0000256" key="7">
    <source>
        <dbReference type="SAM" id="Phobius"/>
    </source>
</evidence>
<dbReference type="InterPro" id="IPR036259">
    <property type="entry name" value="MFS_trans_sf"/>
</dbReference>
<dbReference type="EMBL" id="WWCP01000014">
    <property type="protein sequence ID" value="MYM82901.1"/>
    <property type="molecule type" value="Genomic_DNA"/>
</dbReference>
<organism evidence="9 10">
    <name type="scientific">Duganella lactea</name>
    <dbReference type="NCBI Taxonomy" id="2692173"/>
    <lineage>
        <taxon>Bacteria</taxon>
        <taxon>Pseudomonadati</taxon>
        <taxon>Pseudomonadota</taxon>
        <taxon>Betaproteobacteria</taxon>
        <taxon>Burkholderiales</taxon>
        <taxon>Oxalobacteraceae</taxon>
        <taxon>Telluria group</taxon>
        <taxon>Duganella</taxon>
    </lineage>
</organism>
<evidence type="ECO:0000256" key="1">
    <source>
        <dbReference type="ARBA" id="ARBA00004651"/>
    </source>
</evidence>
<reference evidence="9 10" key="1">
    <citation type="submission" date="2019-12" db="EMBL/GenBank/DDBJ databases">
        <title>Novel species isolated from a subtropical stream in China.</title>
        <authorList>
            <person name="Lu H."/>
        </authorList>
    </citation>
    <scope>NUCLEOTIDE SEQUENCE [LARGE SCALE GENOMIC DNA]</scope>
    <source>
        <strain evidence="9 10">FT50W</strain>
    </source>
</reference>
<feature type="transmembrane region" description="Helical" evidence="7">
    <location>
        <begin position="12"/>
        <end position="32"/>
    </location>
</feature>
<feature type="domain" description="Major facilitator superfamily (MFS) profile" evidence="8">
    <location>
        <begin position="231"/>
        <end position="409"/>
    </location>
</feature>
<feature type="transmembrane region" description="Helical" evidence="7">
    <location>
        <begin position="143"/>
        <end position="165"/>
    </location>
</feature>
<dbReference type="Proteomes" id="UP000474565">
    <property type="component" value="Unassembled WGS sequence"/>
</dbReference>
<dbReference type="SUPFAM" id="SSF103473">
    <property type="entry name" value="MFS general substrate transporter"/>
    <property type="match status" value="1"/>
</dbReference>
<dbReference type="InterPro" id="IPR020846">
    <property type="entry name" value="MFS_dom"/>
</dbReference>
<evidence type="ECO:0000256" key="2">
    <source>
        <dbReference type="ARBA" id="ARBA00022448"/>
    </source>
</evidence>
<dbReference type="GO" id="GO:0005886">
    <property type="term" value="C:plasma membrane"/>
    <property type="evidence" value="ECO:0007669"/>
    <property type="project" value="UniProtKB-SubCell"/>
</dbReference>
<name>A0A6L8ML22_9BURK</name>
<keyword evidence="4 7" id="KW-0812">Transmembrane</keyword>
<keyword evidence="6 7" id="KW-0472">Membrane</keyword>
<dbReference type="AlphaFoldDB" id="A0A6L8ML22"/>
<feature type="transmembrane region" description="Helical" evidence="7">
    <location>
        <begin position="86"/>
        <end position="104"/>
    </location>
</feature>
<keyword evidence="5 7" id="KW-1133">Transmembrane helix</keyword>
<comment type="subcellular location">
    <subcellularLocation>
        <location evidence="1">Cell membrane</location>
        <topology evidence="1">Multi-pass membrane protein</topology>
    </subcellularLocation>
</comment>
<dbReference type="Gene3D" id="1.20.1250.20">
    <property type="entry name" value="MFS general substrate transporter like domains"/>
    <property type="match status" value="1"/>
</dbReference>
<protein>
    <submittedName>
        <fullName evidence="9">MFS transporter</fullName>
    </submittedName>
</protein>
<dbReference type="RefSeq" id="WP_161019790.1">
    <property type="nucleotide sequence ID" value="NZ_WWCP01000014.1"/>
</dbReference>
<feature type="transmembrane region" description="Helical" evidence="7">
    <location>
        <begin position="267"/>
        <end position="289"/>
    </location>
</feature>
<dbReference type="PANTHER" id="PTHR43414:SF1">
    <property type="entry name" value="PEPTIDE PERMEASE"/>
    <property type="match status" value="1"/>
</dbReference>
<feature type="transmembrane region" description="Helical" evidence="7">
    <location>
        <begin position="390"/>
        <end position="408"/>
    </location>
</feature>
<feature type="transmembrane region" description="Helical" evidence="7">
    <location>
        <begin position="171"/>
        <end position="192"/>
    </location>
</feature>